<dbReference type="RefSeq" id="WP_380856035.1">
    <property type="nucleotide sequence ID" value="NZ_JBHRXV010000001.1"/>
</dbReference>
<sequence>MFPSATLCRAQEAAQHQRAAAATLDNVRTIALAAAAAWGEEGGLAEKREARAANTQRLARVALAAKQALELGLSENPDRGLVPGADPAAPPPLHA</sequence>
<dbReference type="Proteomes" id="UP001595615">
    <property type="component" value="Unassembled WGS sequence"/>
</dbReference>
<name>A0ABV7X6H0_9SPHN</name>
<evidence type="ECO:0000313" key="2">
    <source>
        <dbReference type="EMBL" id="MFC3711333.1"/>
    </source>
</evidence>
<organism evidence="2 3">
    <name type="scientific">Sphingoaurantiacus capsulatus</name>
    <dbReference type="NCBI Taxonomy" id="1771310"/>
    <lineage>
        <taxon>Bacteria</taxon>
        <taxon>Pseudomonadati</taxon>
        <taxon>Pseudomonadota</taxon>
        <taxon>Alphaproteobacteria</taxon>
        <taxon>Sphingomonadales</taxon>
        <taxon>Sphingosinicellaceae</taxon>
        <taxon>Sphingoaurantiacus</taxon>
    </lineage>
</organism>
<gene>
    <name evidence="2" type="ORF">ACFOMD_02045</name>
</gene>
<keyword evidence="3" id="KW-1185">Reference proteome</keyword>
<comment type="caution">
    <text evidence="2">The sequence shown here is derived from an EMBL/GenBank/DDBJ whole genome shotgun (WGS) entry which is preliminary data.</text>
</comment>
<proteinExistence type="predicted"/>
<dbReference type="EMBL" id="JBHRXV010000001">
    <property type="protein sequence ID" value="MFC3711333.1"/>
    <property type="molecule type" value="Genomic_DNA"/>
</dbReference>
<protein>
    <submittedName>
        <fullName evidence="2">Uncharacterized protein</fullName>
    </submittedName>
</protein>
<feature type="region of interest" description="Disordered" evidence="1">
    <location>
        <begin position="74"/>
        <end position="95"/>
    </location>
</feature>
<evidence type="ECO:0000313" key="3">
    <source>
        <dbReference type="Proteomes" id="UP001595615"/>
    </source>
</evidence>
<evidence type="ECO:0000256" key="1">
    <source>
        <dbReference type="SAM" id="MobiDB-lite"/>
    </source>
</evidence>
<accession>A0ABV7X6H0</accession>
<reference evidence="3" key="1">
    <citation type="journal article" date="2019" name="Int. J. Syst. Evol. Microbiol.">
        <title>The Global Catalogue of Microorganisms (GCM) 10K type strain sequencing project: providing services to taxonomists for standard genome sequencing and annotation.</title>
        <authorList>
            <consortium name="The Broad Institute Genomics Platform"/>
            <consortium name="The Broad Institute Genome Sequencing Center for Infectious Disease"/>
            <person name="Wu L."/>
            <person name="Ma J."/>
        </authorList>
    </citation>
    <scope>NUCLEOTIDE SEQUENCE [LARGE SCALE GENOMIC DNA]</scope>
    <source>
        <strain evidence="3">KCTC 42644</strain>
    </source>
</reference>